<evidence type="ECO:0000259" key="8">
    <source>
        <dbReference type="PROSITE" id="PS50004"/>
    </source>
</evidence>
<dbReference type="GO" id="GO:0006887">
    <property type="term" value="P:exocytosis"/>
    <property type="evidence" value="ECO:0007669"/>
    <property type="project" value="UniProtKB-KW"/>
</dbReference>
<keyword evidence="5" id="KW-0472">Membrane</keyword>
<dbReference type="GO" id="GO:0070382">
    <property type="term" value="C:exocytic vesicle"/>
    <property type="evidence" value="ECO:0007669"/>
    <property type="project" value="TreeGrafter"/>
</dbReference>
<dbReference type="Pfam" id="PF00168">
    <property type="entry name" value="C2"/>
    <property type="match status" value="2"/>
</dbReference>
<dbReference type="AlphaFoldDB" id="A0A3B3RF60"/>
<dbReference type="PANTHER" id="PTHR45716:SF5">
    <property type="entry name" value="SYNAPTOTAGMIN-LIKE PROTEIN 2"/>
    <property type="match status" value="1"/>
</dbReference>
<feature type="domain" description="C2" evidence="8">
    <location>
        <begin position="174"/>
        <end position="303"/>
    </location>
</feature>
<protein>
    <recommendedName>
        <fullName evidence="6">Synaptotagmin-like protein 2</fullName>
    </recommendedName>
</protein>
<dbReference type="Ensembl" id="ENSPKIT00000041472.1">
    <property type="protein sequence ID" value="ENSPKIP00000016968.1"/>
    <property type="gene ID" value="ENSPKIG00000003069.1"/>
</dbReference>
<name>A0A3B3RF60_9TELE</name>
<dbReference type="GO" id="GO:0042043">
    <property type="term" value="F:neurexin family protein binding"/>
    <property type="evidence" value="ECO:0007669"/>
    <property type="project" value="TreeGrafter"/>
</dbReference>
<dbReference type="Gene3D" id="2.60.40.150">
    <property type="entry name" value="C2 domain"/>
    <property type="match status" value="2"/>
</dbReference>
<proteinExistence type="predicted"/>
<dbReference type="PANTHER" id="PTHR45716">
    <property type="entry name" value="BITESIZE, ISOFORM I"/>
    <property type="match status" value="1"/>
</dbReference>
<evidence type="ECO:0000313" key="10">
    <source>
        <dbReference type="Proteomes" id="UP000261540"/>
    </source>
</evidence>
<evidence type="ECO:0000256" key="5">
    <source>
        <dbReference type="ARBA" id="ARBA00023136"/>
    </source>
</evidence>
<keyword evidence="2" id="KW-1003">Cell membrane</keyword>
<evidence type="ECO:0000256" key="2">
    <source>
        <dbReference type="ARBA" id="ARBA00022475"/>
    </source>
</evidence>
<dbReference type="SMART" id="SM00239">
    <property type="entry name" value="C2"/>
    <property type="match status" value="2"/>
</dbReference>
<dbReference type="FunFam" id="2.60.40.150:FF:000006">
    <property type="entry name" value="Synaptotagmin-like 5, isoform CRA_a"/>
    <property type="match status" value="1"/>
</dbReference>
<dbReference type="PROSITE" id="PS50004">
    <property type="entry name" value="C2"/>
    <property type="match status" value="2"/>
</dbReference>
<keyword evidence="3" id="KW-0268">Exocytosis</keyword>
<evidence type="ECO:0000256" key="3">
    <source>
        <dbReference type="ARBA" id="ARBA00022483"/>
    </source>
</evidence>
<evidence type="ECO:0000313" key="9">
    <source>
        <dbReference type="Ensembl" id="ENSPKIP00000016968.1"/>
    </source>
</evidence>
<comment type="subcellular location">
    <subcellularLocation>
        <location evidence="1">Cell membrane</location>
    </subcellularLocation>
</comment>
<evidence type="ECO:0000256" key="6">
    <source>
        <dbReference type="ARBA" id="ARBA00072164"/>
    </source>
</evidence>
<dbReference type="STRING" id="1676925.ENSPKIP00000016968"/>
<dbReference type="InterPro" id="IPR035892">
    <property type="entry name" value="C2_domain_sf"/>
</dbReference>
<accession>A0A3B3RF60</accession>
<dbReference type="InterPro" id="IPR043567">
    <property type="entry name" value="SYTL1-5_C2B"/>
</dbReference>
<reference evidence="9" key="1">
    <citation type="submission" date="2025-08" db="UniProtKB">
        <authorList>
            <consortium name="Ensembl"/>
        </authorList>
    </citation>
    <scope>IDENTIFICATION</scope>
</reference>
<feature type="domain" description="C2" evidence="8">
    <location>
        <begin position="42"/>
        <end position="166"/>
    </location>
</feature>
<dbReference type="InterPro" id="IPR000008">
    <property type="entry name" value="C2_dom"/>
</dbReference>
<evidence type="ECO:0000256" key="4">
    <source>
        <dbReference type="ARBA" id="ARBA00022737"/>
    </source>
</evidence>
<feature type="region of interest" description="Disordered" evidence="7">
    <location>
        <begin position="1"/>
        <end position="21"/>
    </location>
</feature>
<dbReference type="SUPFAM" id="SSF49562">
    <property type="entry name" value="C2 domain (Calcium/lipid-binding domain, CaLB)"/>
    <property type="match status" value="2"/>
</dbReference>
<dbReference type="CDD" id="cd08393">
    <property type="entry name" value="C2A_SLP-1_2"/>
    <property type="match status" value="1"/>
</dbReference>
<organism evidence="9 10">
    <name type="scientific">Paramormyrops kingsleyae</name>
    <dbReference type="NCBI Taxonomy" id="1676925"/>
    <lineage>
        <taxon>Eukaryota</taxon>
        <taxon>Metazoa</taxon>
        <taxon>Chordata</taxon>
        <taxon>Craniata</taxon>
        <taxon>Vertebrata</taxon>
        <taxon>Euteleostomi</taxon>
        <taxon>Actinopterygii</taxon>
        <taxon>Neopterygii</taxon>
        <taxon>Teleostei</taxon>
        <taxon>Osteoglossocephala</taxon>
        <taxon>Osteoglossomorpha</taxon>
        <taxon>Osteoglossiformes</taxon>
        <taxon>Mormyridae</taxon>
        <taxon>Paramormyrops</taxon>
    </lineage>
</organism>
<evidence type="ECO:0000256" key="7">
    <source>
        <dbReference type="SAM" id="MobiDB-lite"/>
    </source>
</evidence>
<evidence type="ECO:0000256" key="1">
    <source>
        <dbReference type="ARBA" id="ARBA00004236"/>
    </source>
</evidence>
<dbReference type="GO" id="GO:0005886">
    <property type="term" value="C:plasma membrane"/>
    <property type="evidence" value="ECO:0007669"/>
    <property type="project" value="UniProtKB-SubCell"/>
</dbReference>
<dbReference type="FunFam" id="2.60.40.150:FF:000040">
    <property type="entry name" value="synaptotagmin-like protein 2 isoform X2"/>
    <property type="match status" value="1"/>
</dbReference>
<keyword evidence="10" id="KW-1185">Reference proteome</keyword>
<dbReference type="CDD" id="cd04020">
    <property type="entry name" value="C2B_SLP_1-2-3-4"/>
    <property type="match status" value="1"/>
</dbReference>
<keyword evidence="4" id="KW-0677">Repeat</keyword>
<reference evidence="9" key="2">
    <citation type="submission" date="2025-09" db="UniProtKB">
        <authorList>
            <consortium name="Ensembl"/>
        </authorList>
    </citation>
    <scope>IDENTIFICATION</scope>
</reference>
<sequence>PSPYRRDSNFTMRSGTSGVTSVSSVTGSVMSIYSGDFGSVDVKGTIKFAISYVPKLGEFHIFVVQCQDLAVGDTKKNRSDPYVKSYLLPDKSRMGKRKTSVKKKTINPTYNEILRYKVDMETLRTQTLNVSVWHNDTFGRNSFLGEVDVDLSKWDFSNMKMNDFLLKPRQPLDYRGDIRLALRYLPHVSHNKQPTEMGDVQIWVKDCKDLPMIRGAAIDPFVKCMMLPDTSKKSCQKTRVLKGTSNPEFNHTMVYTSLRPEDLGEVCVEITVWDHERLSNSFLGGLRLGLGKGTSYGTAVEWMDSKSDEANLWERMMNHHNEWVEDVLHLRMLLMAKSMSK</sequence>
<dbReference type="Proteomes" id="UP000261540">
    <property type="component" value="Unplaced"/>
</dbReference>
<dbReference type="GeneTree" id="ENSGT00940000155843"/>